<dbReference type="NCBIfam" id="TIGR02226">
    <property type="entry name" value="two_anch"/>
    <property type="match status" value="1"/>
</dbReference>
<feature type="transmembrane region" description="Helical" evidence="1">
    <location>
        <begin position="6"/>
        <end position="32"/>
    </location>
</feature>
<keyword evidence="1" id="KW-0472">Membrane</keyword>
<gene>
    <name evidence="3" type="ORF">ACFQHR_01925</name>
</gene>
<evidence type="ECO:0000313" key="4">
    <source>
        <dbReference type="Proteomes" id="UP001596405"/>
    </source>
</evidence>
<evidence type="ECO:0000313" key="3">
    <source>
        <dbReference type="EMBL" id="MFC6996359.1"/>
    </source>
</evidence>
<dbReference type="InterPro" id="IPR011933">
    <property type="entry name" value="Double_TM_dom"/>
</dbReference>
<dbReference type="InterPro" id="IPR024163">
    <property type="entry name" value="Aerotolerance_reg_N"/>
</dbReference>
<proteinExistence type="predicted"/>
<feature type="domain" description="Aerotolerance regulator N-terminal" evidence="2">
    <location>
        <begin position="13"/>
        <end position="87"/>
    </location>
</feature>
<dbReference type="RefSeq" id="WP_161486713.1">
    <property type="nucleotide sequence ID" value="NZ_JBHSYQ010000003.1"/>
</dbReference>
<name>A0ABW2DI36_9BACT</name>
<dbReference type="Proteomes" id="UP001596405">
    <property type="component" value="Unassembled WGS sequence"/>
</dbReference>
<comment type="caution">
    <text evidence="3">The sequence shown here is derived from an EMBL/GenBank/DDBJ whole genome shotgun (WGS) entry which is preliminary data.</text>
</comment>
<sequence>MSYLLVFLNALFQFLHPVLLWALAGVAVPVAIHLWNKRPPKVVEVGSIKWLQPSKSQRLSRLQLTNLWLLLLRSLLVALLALILAEPQWKRQVSVLPERNVYLHPALLLPAYAAQIVSHVDSLVTRGWQVHLLQPGFPELSFTAEESLSKYQTDSVKADSVNAWAMLRVLSRSLPPHAHATVFSTDLLRHHQGEYPVMHDNFNWVPVSSPQTAVWLQEAFYTTSGQLLVKFGRSEANRVEFIEHRFTKTKANEALSASGFPTVRFISHSSADSLALVESTKNKIEIQKLPLQVIIRHDKARQQDVKYIRAALQTALEHKGISHTLTVSSSSAPLPNAAPDWIFWLTDEPLAPFLARFPEKRLKTLQDARTSTKAHQLNSWLQIPGIVQQVPLHKRTSSGEKEATAKVLWQDGYGNPMLTQTLTQNHTQYQFFSRFHPSWNDLPDSGHFPELLYQLLFPANEAWLTKFDTRTLPPQLQQPQLFPASFSKNSPKTVEEVIDLKLWLVALAALLLALERWLAGQSFKQARQP</sequence>
<dbReference type="EMBL" id="JBHSYQ010000003">
    <property type="protein sequence ID" value="MFC6996359.1"/>
    <property type="molecule type" value="Genomic_DNA"/>
</dbReference>
<feature type="transmembrane region" description="Helical" evidence="1">
    <location>
        <begin position="64"/>
        <end position="85"/>
    </location>
</feature>
<evidence type="ECO:0000256" key="1">
    <source>
        <dbReference type="SAM" id="Phobius"/>
    </source>
</evidence>
<keyword evidence="4" id="KW-1185">Reference proteome</keyword>
<dbReference type="PANTHER" id="PTHR37464">
    <property type="entry name" value="BLL2463 PROTEIN"/>
    <property type="match status" value="1"/>
</dbReference>
<protein>
    <submittedName>
        <fullName evidence="3">BatA domain-containing protein</fullName>
    </submittedName>
</protein>
<dbReference type="Pfam" id="PF07584">
    <property type="entry name" value="BatA"/>
    <property type="match status" value="1"/>
</dbReference>
<dbReference type="PANTHER" id="PTHR37464:SF1">
    <property type="entry name" value="BLL2463 PROTEIN"/>
    <property type="match status" value="1"/>
</dbReference>
<keyword evidence="1" id="KW-1133">Transmembrane helix</keyword>
<accession>A0ABW2DI36</accession>
<reference evidence="4" key="1">
    <citation type="journal article" date="2019" name="Int. J. Syst. Evol. Microbiol.">
        <title>The Global Catalogue of Microorganisms (GCM) 10K type strain sequencing project: providing services to taxonomists for standard genome sequencing and annotation.</title>
        <authorList>
            <consortium name="The Broad Institute Genomics Platform"/>
            <consortium name="The Broad Institute Genome Sequencing Center for Infectious Disease"/>
            <person name="Wu L."/>
            <person name="Ma J."/>
        </authorList>
    </citation>
    <scope>NUCLEOTIDE SEQUENCE [LARGE SCALE GENOMIC DNA]</scope>
    <source>
        <strain evidence="4">CGMCC 4.7393</strain>
    </source>
</reference>
<organism evidence="3 4">
    <name type="scientific">Rufibacter roseus</name>
    <dbReference type="NCBI Taxonomy" id="1567108"/>
    <lineage>
        <taxon>Bacteria</taxon>
        <taxon>Pseudomonadati</taxon>
        <taxon>Bacteroidota</taxon>
        <taxon>Cytophagia</taxon>
        <taxon>Cytophagales</taxon>
        <taxon>Hymenobacteraceae</taxon>
        <taxon>Rufibacter</taxon>
    </lineage>
</organism>
<keyword evidence="1" id="KW-0812">Transmembrane</keyword>
<evidence type="ECO:0000259" key="2">
    <source>
        <dbReference type="Pfam" id="PF07584"/>
    </source>
</evidence>